<dbReference type="EMBL" id="JAUIQD010000002">
    <property type="protein sequence ID" value="KAK3360747.1"/>
    <property type="molecule type" value="Genomic_DNA"/>
</dbReference>
<keyword evidence="4" id="KW-1185">Reference proteome</keyword>
<accession>A0AAJ0HSY5</accession>
<reference evidence="3" key="1">
    <citation type="journal article" date="2023" name="Mol. Phylogenet. Evol.">
        <title>Genome-scale phylogeny and comparative genomics of the fungal order Sordariales.</title>
        <authorList>
            <person name="Hensen N."/>
            <person name="Bonometti L."/>
            <person name="Westerberg I."/>
            <person name="Brannstrom I.O."/>
            <person name="Guillou S."/>
            <person name="Cros-Aarteil S."/>
            <person name="Calhoun S."/>
            <person name="Haridas S."/>
            <person name="Kuo A."/>
            <person name="Mondo S."/>
            <person name="Pangilinan J."/>
            <person name="Riley R."/>
            <person name="LaButti K."/>
            <person name="Andreopoulos B."/>
            <person name="Lipzen A."/>
            <person name="Chen C."/>
            <person name="Yan M."/>
            <person name="Daum C."/>
            <person name="Ng V."/>
            <person name="Clum A."/>
            <person name="Steindorff A."/>
            <person name="Ohm R.A."/>
            <person name="Martin F."/>
            <person name="Silar P."/>
            <person name="Natvig D.O."/>
            <person name="Lalanne C."/>
            <person name="Gautier V."/>
            <person name="Ament-Velasquez S.L."/>
            <person name="Kruys A."/>
            <person name="Hutchinson M.I."/>
            <person name="Powell A.J."/>
            <person name="Barry K."/>
            <person name="Miller A.N."/>
            <person name="Grigoriev I.V."/>
            <person name="Debuchy R."/>
            <person name="Gladieux P."/>
            <person name="Hiltunen Thoren M."/>
            <person name="Johannesson H."/>
        </authorList>
    </citation>
    <scope>NUCLEOTIDE SEQUENCE</scope>
    <source>
        <strain evidence="3">CBS 955.72</strain>
    </source>
</reference>
<feature type="non-terminal residue" evidence="3">
    <location>
        <position position="248"/>
    </location>
</feature>
<protein>
    <recommendedName>
        <fullName evidence="5">Apple domain-containing protein</fullName>
    </recommendedName>
</protein>
<sequence length="248" mass="25965">MDPHQQPVRQPVDYNQLQDEKAAQHHYAQQQYQPQLPAGYGSGFIPKETTTLPIKRSIVLGLVSALVLLLICVIGLAAGLGVSQQNLSQTKSELQLAQEAVAAAAISATPSKTTVNMIPTTTSQSTKSPTPSAKSDVQCPAINGTLRTVSTAAGNGTAKRFRLLCGFDYGQGEATDIGNVKTKNLDACADACASKANCTGAGWGVISGDKGVEHKCWMKTNLTKPHAATSDWGFVLLLPNGAEGTDGS</sequence>
<evidence type="ECO:0000256" key="2">
    <source>
        <dbReference type="SAM" id="Phobius"/>
    </source>
</evidence>
<organism evidence="3 4">
    <name type="scientific">Lasiosphaeria hispida</name>
    <dbReference type="NCBI Taxonomy" id="260671"/>
    <lineage>
        <taxon>Eukaryota</taxon>
        <taxon>Fungi</taxon>
        <taxon>Dikarya</taxon>
        <taxon>Ascomycota</taxon>
        <taxon>Pezizomycotina</taxon>
        <taxon>Sordariomycetes</taxon>
        <taxon>Sordariomycetidae</taxon>
        <taxon>Sordariales</taxon>
        <taxon>Lasiosphaeriaceae</taxon>
        <taxon>Lasiosphaeria</taxon>
    </lineage>
</organism>
<dbReference type="Proteomes" id="UP001275084">
    <property type="component" value="Unassembled WGS sequence"/>
</dbReference>
<evidence type="ECO:0000313" key="4">
    <source>
        <dbReference type="Proteomes" id="UP001275084"/>
    </source>
</evidence>
<evidence type="ECO:0000256" key="1">
    <source>
        <dbReference type="SAM" id="MobiDB-lite"/>
    </source>
</evidence>
<evidence type="ECO:0000313" key="3">
    <source>
        <dbReference type="EMBL" id="KAK3360747.1"/>
    </source>
</evidence>
<feature type="region of interest" description="Disordered" evidence="1">
    <location>
        <begin position="116"/>
        <end position="137"/>
    </location>
</feature>
<reference evidence="3" key="2">
    <citation type="submission" date="2023-06" db="EMBL/GenBank/DDBJ databases">
        <authorList>
            <consortium name="Lawrence Berkeley National Laboratory"/>
            <person name="Haridas S."/>
            <person name="Hensen N."/>
            <person name="Bonometti L."/>
            <person name="Westerberg I."/>
            <person name="Brannstrom I.O."/>
            <person name="Guillou S."/>
            <person name="Cros-Aarteil S."/>
            <person name="Calhoun S."/>
            <person name="Kuo A."/>
            <person name="Mondo S."/>
            <person name="Pangilinan J."/>
            <person name="Riley R."/>
            <person name="Labutti K."/>
            <person name="Andreopoulos B."/>
            <person name="Lipzen A."/>
            <person name="Chen C."/>
            <person name="Yanf M."/>
            <person name="Daum C."/>
            <person name="Ng V."/>
            <person name="Clum A."/>
            <person name="Steindorff A."/>
            <person name="Ohm R."/>
            <person name="Martin F."/>
            <person name="Silar P."/>
            <person name="Natvig D."/>
            <person name="Lalanne C."/>
            <person name="Gautier V."/>
            <person name="Ament-Velasquez S.L."/>
            <person name="Kruys A."/>
            <person name="Hutchinson M.I."/>
            <person name="Powell A.J."/>
            <person name="Barry K."/>
            <person name="Miller A.N."/>
            <person name="Grigoriev I.V."/>
            <person name="Debuchy R."/>
            <person name="Gladieux P."/>
            <person name="Thoren M.H."/>
            <person name="Johannesson H."/>
        </authorList>
    </citation>
    <scope>NUCLEOTIDE SEQUENCE</scope>
    <source>
        <strain evidence="3">CBS 955.72</strain>
    </source>
</reference>
<keyword evidence="2" id="KW-1133">Transmembrane helix</keyword>
<comment type="caution">
    <text evidence="3">The sequence shown here is derived from an EMBL/GenBank/DDBJ whole genome shotgun (WGS) entry which is preliminary data.</text>
</comment>
<gene>
    <name evidence="3" type="ORF">B0T25DRAFT_536300</name>
</gene>
<dbReference type="AlphaFoldDB" id="A0AAJ0HSY5"/>
<feature type="compositionally biased region" description="Low complexity" evidence="1">
    <location>
        <begin position="119"/>
        <end position="135"/>
    </location>
</feature>
<dbReference type="Gene3D" id="3.50.4.10">
    <property type="entry name" value="Hepatocyte Growth Factor"/>
    <property type="match status" value="1"/>
</dbReference>
<proteinExistence type="predicted"/>
<name>A0AAJ0HSY5_9PEZI</name>
<keyword evidence="2" id="KW-0472">Membrane</keyword>
<feature type="transmembrane region" description="Helical" evidence="2">
    <location>
        <begin position="58"/>
        <end position="82"/>
    </location>
</feature>
<keyword evidence="2" id="KW-0812">Transmembrane</keyword>
<evidence type="ECO:0008006" key="5">
    <source>
        <dbReference type="Google" id="ProtNLM"/>
    </source>
</evidence>